<dbReference type="PROSITE" id="PS51257">
    <property type="entry name" value="PROKAR_LIPOPROTEIN"/>
    <property type="match status" value="1"/>
</dbReference>
<dbReference type="EMBL" id="VSSQ01000645">
    <property type="protein sequence ID" value="MPL99079.1"/>
    <property type="molecule type" value="Genomic_DNA"/>
</dbReference>
<dbReference type="AlphaFoldDB" id="A0A644W5N9"/>
<protein>
    <recommendedName>
        <fullName evidence="2">Lipoprotein</fullName>
    </recommendedName>
</protein>
<organism evidence="1">
    <name type="scientific">bioreactor metagenome</name>
    <dbReference type="NCBI Taxonomy" id="1076179"/>
    <lineage>
        <taxon>unclassified sequences</taxon>
        <taxon>metagenomes</taxon>
        <taxon>ecological metagenomes</taxon>
    </lineage>
</organism>
<reference evidence="1" key="1">
    <citation type="submission" date="2019-08" db="EMBL/GenBank/DDBJ databases">
        <authorList>
            <person name="Kucharzyk K."/>
            <person name="Murdoch R.W."/>
            <person name="Higgins S."/>
            <person name="Loffler F."/>
        </authorList>
    </citation>
    <scope>NUCLEOTIDE SEQUENCE</scope>
</reference>
<evidence type="ECO:0000313" key="1">
    <source>
        <dbReference type="EMBL" id="MPL99079.1"/>
    </source>
</evidence>
<proteinExistence type="predicted"/>
<name>A0A644W5N9_9ZZZZ</name>
<sequence length="95" mass="11319">MKRYVLISILVFIFSGCSKDNDYVEILEKVSKSYVDKHIDEINKTESNVKEIGLFDTYVFITLEQEEDYRGNRLYTIYLDEKLDKRKKPTVVRDL</sequence>
<evidence type="ECO:0008006" key="2">
    <source>
        <dbReference type="Google" id="ProtNLM"/>
    </source>
</evidence>
<accession>A0A644W5N9</accession>
<gene>
    <name evidence="1" type="ORF">SDC9_45294</name>
</gene>
<comment type="caution">
    <text evidence="1">The sequence shown here is derived from an EMBL/GenBank/DDBJ whole genome shotgun (WGS) entry which is preliminary data.</text>
</comment>